<sequence>MELLRNLKISDEKLSAALAEINAKDEIAKKQTNIAREAIQGWEKAETKVLTLQQELEKATQQRVADEERFSVDATLKECVNRTVFERHGGTGCGVIADSSSSSSLSEVTRKMKVTLSETGTVGDLKPTDTNKAIKVRVYRRWTARRMT</sequence>
<evidence type="ECO:0000256" key="1">
    <source>
        <dbReference type="ARBA" id="ARBA00005921"/>
    </source>
</evidence>
<proteinExistence type="inferred from homology"/>
<organism evidence="4">
    <name type="scientific">Tanacetum cinerariifolium</name>
    <name type="common">Dalmatian daisy</name>
    <name type="synonym">Chrysanthemum cinerariifolium</name>
    <dbReference type="NCBI Taxonomy" id="118510"/>
    <lineage>
        <taxon>Eukaryota</taxon>
        <taxon>Viridiplantae</taxon>
        <taxon>Streptophyta</taxon>
        <taxon>Embryophyta</taxon>
        <taxon>Tracheophyta</taxon>
        <taxon>Spermatophyta</taxon>
        <taxon>Magnoliopsida</taxon>
        <taxon>eudicotyledons</taxon>
        <taxon>Gunneridae</taxon>
        <taxon>Pentapetalae</taxon>
        <taxon>asterids</taxon>
        <taxon>campanulids</taxon>
        <taxon>Asterales</taxon>
        <taxon>Asteraceae</taxon>
        <taxon>Asteroideae</taxon>
        <taxon>Anthemideae</taxon>
        <taxon>Anthemidinae</taxon>
        <taxon>Tanacetum</taxon>
    </lineage>
</organism>
<comment type="caution">
    <text evidence="4">The sequence shown here is derived from an EMBL/GenBank/DDBJ whole genome shotgun (WGS) entry which is preliminary data.</text>
</comment>
<evidence type="ECO:0000256" key="3">
    <source>
        <dbReference type="SAM" id="Coils"/>
    </source>
</evidence>
<dbReference type="PANTHER" id="PTHR31580:SF45">
    <property type="entry name" value="FILAMENT-LIKE PLANT PROTEIN"/>
    <property type="match status" value="1"/>
</dbReference>
<feature type="coiled-coil region" evidence="3">
    <location>
        <begin position="42"/>
        <end position="69"/>
    </location>
</feature>
<reference evidence="4" key="1">
    <citation type="journal article" date="2019" name="Sci. Rep.">
        <title>Draft genome of Tanacetum cinerariifolium, the natural source of mosquito coil.</title>
        <authorList>
            <person name="Yamashiro T."/>
            <person name="Shiraishi A."/>
            <person name="Satake H."/>
            <person name="Nakayama K."/>
        </authorList>
    </citation>
    <scope>NUCLEOTIDE SEQUENCE</scope>
</reference>
<dbReference type="PANTHER" id="PTHR31580">
    <property type="entry name" value="FILAMENT-LIKE PLANT PROTEIN 4"/>
    <property type="match status" value="1"/>
</dbReference>
<comment type="similarity">
    <text evidence="1">Belongs to the FPP family.</text>
</comment>
<keyword evidence="2 3" id="KW-0175">Coiled coil</keyword>
<evidence type="ECO:0000256" key="2">
    <source>
        <dbReference type="ARBA" id="ARBA00023054"/>
    </source>
</evidence>
<dbReference type="EMBL" id="BKCJ010133105">
    <property type="protein sequence ID" value="GEX83292.1"/>
    <property type="molecule type" value="Genomic_DNA"/>
</dbReference>
<dbReference type="Pfam" id="PF05911">
    <property type="entry name" value="FPP"/>
    <property type="match status" value="1"/>
</dbReference>
<evidence type="ECO:0000313" key="4">
    <source>
        <dbReference type="EMBL" id="GEX83292.1"/>
    </source>
</evidence>
<gene>
    <name evidence="4" type="ORF">Tci_355267</name>
</gene>
<dbReference type="InterPro" id="IPR008587">
    <property type="entry name" value="FPP_plant"/>
</dbReference>
<accession>A0A699HCL0</accession>
<name>A0A699HCL0_TANCI</name>
<dbReference type="AlphaFoldDB" id="A0A699HCL0"/>
<protein>
    <submittedName>
        <fullName evidence="4">Filament-like plant protein 7 isoform X1</fullName>
    </submittedName>
</protein>